<feature type="transmembrane region" description="Helical" evidence="1">
    <location>
        <begin position="158"/>
        <end position="179"/>
    </location>
</feature>
<dbReference type="EMBL" id="BKBC01000004">
    <property type="protein sequence ID" value="GEQ19959.1"/>
    <property type="molecule type" value="Genomic_DNA"/>
</dbReference>
<dbReference type="InterPro" id="IPR010699">
    <property type="entry name" value="DUF1275"/>
</dbReference>
<name>A0A0Q0XX08_CLOBU</name>
<dbReference type="PANTHER" id="PTHR37314">
    <property type="entry name" value="SLR0142 PROTEIN"/>
    <property type="match status" value="1"/>
</dbReference>
<evidence type="ECO:0000313" key="5">
    <source>
        <dbReference type="Proteomes" id="UP000321089"/>
    </source>
</evidence>
<organism evidence="2 5">
    <name type="scientific">Clostridium butyricum</name>
    <dbReference type="NCBI Taxonomy" id="1492"/>
    <lineage>
        <taxon>Bacteria</taxon>
        <taxon>Bacillati</taxon>
        <taxon>Bacillota</taxon>
        <taxon>Clostridia</taxon>
        <taxon>Eubacteriales</taxon>
        <taxon>Clostridiaceae</taxon>
        <taxon>Clostridium</taxon>
    </lineage>
</organism>
<evidence type="ECO:0000313" key="2">
    <source>
        <dbReference type="EMBL" id="GEQ19959.1"/>
    </source>
</evidence>
<keyword evidence="1" id="KW-0812">Transmembrane</keyword>
<dbReference type="EMBL" id="WOFV02000018">
    <property type="protein sequence ID" value="NAS17746.1"/>
    <property type="molecule type" value="Genomic_DNA"/>
</dbReference>
<proteinExistence type="predicted"/>
<evidence type="ECO:0000313" key="6">
    <source>
        <dbReference type="Proteomes" id="UP000474042"/>
    </source>
</evidence>
<sequence length="212" mass="23252">MLSIVGGFLDSYTFLCRGGVFANAQTGNLVLVAIAVTKRNILETLTALLPILAFVAGVLICEWRKKHHFVFPGIHSKRAILILEVIVLLVVGLIPTTAPNLIVTVAISFVSSLQIASFRKLSGTPYSTAMCTGNLRSACEAFYTGISSNNSDELTKSLRYGTIIITFIIGALLGAILTSYFDYKSIWFCVFMLIVSIFLFTINEYKFKKSQS</sequence>
<evidence type="ECO:0000313" key="3">
    <source>
        <dbReference type="EMBL" id="NAS17746.1"/>
    </source>
</evidence>
<feature type="transmembrane region" description="Helical" evidence="1">
    <location>
        <begin position="79"/>
        <end position="95"/>
    </location>
</feature>
<keyword evidence="1" id="KW-1133">Transmembrane helix</keyword>
<dbReference type="RefSeq" id="WP_002580928.1">
    <property type="nucleotide sequence ID" value="NZ_AP019716.1"/>
</dbReference>
<reference evidence="2 5" key="2">
    <citation type="submission" date="2019-07" db="EMBL/GenBank/DDBJ databases">
        <title>Whole genome shotgun sequence of Clostridium butyricum NBRC 3858.</title>
        <authorList>
            <person name="Hosoyama A."/>
            <person name="Uohara A."/>
            <person name="Ohji S."/>
            <person name="Ichikawa N."/>
        </authorList>
    </citation>
    <scope>NUCLEOTIDE SEQUENCE [LARGE SCALE GENOMIC DNA]</scope>
    <source>
        <strain evidence="2 5">NBRC 3858</strain>
    </source>
</reference>
<dbReference type="Proteomes" id="UP000515243">
    <property type="component" value="Chromosome 1"/>
</dbReference>
<dbReference type="EMBL" id="CP040626">
    <property type="protein sequence ID" value="QMW91752.1"/>
    <property type="molecule type" value="Genomic_DNA"/>
</dbReference>
<accession>A0A0Q0XX08</accession>
<reference evidence="4 7" key="1">
    <citation type="submission" date="2019-05" db="EMBL/GenBank/DDBJ databases">
        <authorList>
            <person name="Schori C."/>
            <person name="Ahrens C."/>
        </authorList>
    </citation>
    <scope>NUCLEOTIDE SEQUENCE [LARGE SCALE GENOMIC DNA]</scope>
    <source>
        <strain evidence="4 7">DSM 10702</strain>
    </source>
</reference>
<dbReference type="OrthoDB" id="7057004at2"/>
<dbReference type="KEGG" id="cbut:ATN24_13730"/>
<dbReference type="PANTHER" id="PTHR37314:SF4">
    <property type="entry name" value="UPF0700 TRANSMEMBRANE PROTEIN YOAK"/>
    <property type="match status" value="1"/>
</dbReference>
<feature type="transmembrane region" description="Helical" evidence="1">
    <location>
        <begin position="41"/>
        <end position="59"/>
    </location>
</feature>
<keyword evidence="1" id="KW-0472">Membrane</keyword>
<evidence type="ECO:0000313" key="4">
    <source>
        <dbReference type="EMBL" id="QMW91752.1"/>
    </source>
</evidence>
<dbReference type="AlphaFoldDB" id="A0A0Q0XX08"/>
<protein>
    <submittedName>
        <fullName evidence="3">DUF1275 domain-containing protein</fullName>
    </submittedName>
    <submittedName>
        <fullName evidence="2">DUF1275 family protein</fullName>
    </submittedName>
</protein>
<reference evidence="3 6" key="3">
    <citation type="submission" date="2020-01" db="EMBL/GenBank/DDBJ databases">
        <title>Genome sequence of a 1,3-propanediol producer, Clostridium butyricum S3.</title>
        <authorList>
            <person name="Zhou J."/>
        </authorList>
    </citation>
    <scope>NUCLEOTIDE SEQUENCE [LARGE SCALE GENOMIC DNA]</scope>
    <source>
        <strain evidence="3 6">S3</strain>
    </source>
</reference>
<dbReference type="Proteomes" id="UP000321089">
    <property type="component" value="Unassembled WGS sequence"/>
</dbReference>
<dbReference type="GeneID" id="92944992"/>
<dbReference type="Pfam" id="PF06912">
    <property type="entry name" value="DUF1275"/>
    <property type="match status" value="1"/>
</dbReference>
<gene>
    <name evidence="2" type="ORF">CBU02nite_04650</name>
    <name evidence="4" type="ORF">FF104_12475</name>
    <name evidence="3" type="ORF">GND98_007635</name>
</gene>
<evidence type="ECO:0000256" key="1">
    <source>
        <dbReference type="SAM" id="Phobius"/>
    </source>
</evidence>
<dbReference type="Proteomes" id="UP000474042">
    <property type="component" value="Unassembled WGS sequence"/>
</dbReference>
<evidence type="ECO:0000313" key="7">
    <source>
        <dbReference type="Proteomes" id="UP000515243"/>
    </source>
</evidence>
<feature type="transmembrane region" description="Helical" evidence="1">
    <location>
        <begin position="185"/>
        <end position="202"/>
    </location>
</feature>